<dbReference type="GO" id="GO:0004385">
    <property type="term" value="F:GMP kinase activity"/>
    <property type="evidence" value="ECO:0007669"/>
    <property type="project" value="UniProtKB-EC"/>
</dbReference>
<evidence type="ECO:0000256" key="4">
    <source>
        <dbReference type="ARBA" id="ARBA00022741"/>
    </source>
</evidence>
<organism evidence="9 10">
    <name type="scientific">Coccomyxa viridis</name>
    <dbReference type="NCBI Taxonomy" id="1274662"/>
    <lineage>
        <taxon>Eukaryota</taxon>
        <taxon>Viridiplantae</taxon>
        <taxon>Chlorophyta</taxon>
        <taxon>core chlorophytes</taxon>
        <taxon>Trebouxiophyceae</taxon>
        <taxon>Trebouxiophyceae incertae sedis</taxon>
        <taxon>Coccomyxaceae</taxon>
        <taxon>Coccomyxa</taxon>
    </lineage>
</organism>
<dbReference type="CDD" id="cd00071">
    <property type="entry name" value="GMPK"/>
    <property type="match status" value="1"/>
</dbReference>
<dbReference type="InterPro" id="IPR017665">
    <property type="entry name" value="Guanylate_kinase"/>
</dbReference>
<dbReference type="PROSITE" id="PS00856">
    <property type="entry name" value="GUANYLATE_KINASE_1"/>
    <property type="match status" value="1"/>
</dbReference>
<protein>
    <recommendedName>
        <fullName evidence="2">guanylate kinase</fullName>
        <ecNumber evidence="2">2.7.4.8</ecNumber>
    </recommendedName>
</protein>
<dbReference type="EMBL" id="CAUYUE010000013">
    <property type="protein sequence ID" value="CAK0785642.1"/>
    <property type="molecule type" value="Genomic_DNA"/>
</dbReference>
<dbReference type="Gene3D" id="3.30.63.10">
    <property type="entry name" value="Guanylate Kinase phosphate binding domain"/>
    <property type="match status" value="1"/>
</dbReference>
<keyword evidence="6" id="KW-0067">ATP-binding</keyword>
<evidence type="ECO:0000256" key="5">
    <source>
        <dbReference type="ARBA" id="ARBA00022777"/>
    </source>
</evidence>
<keyword evidence="4" id="KW-0547">Nucleotide-binding</keyword>
<sequence>MRMSTVGSLLRQLRGLHGVPHDSNAGIASRRSIPRQRTTVPPADMRKTPQEGFHLAAASKACSETINTAEVYRAVEGHLGSLSNSPVIPNVEPVKLVISGPSGVGKDAIVKALQTARPDLHFVITATSRPMRPGEKHAVDYFFVSKEQFEEWIQNGELCEWAMVYGEYKGIPKSQVTDALARGTDVIFRVDIQGAQTVRRVFPDAVTLFLVAESEAALVKRLIDRKTEVLDKMLTRVETARKEMQHIGDFDYVVVNRDGKLEEAVEQIKTIITAEKRRTSRIRWQDADGAAQAERLPSLQC</sequence>
<dbReference type="InterPro" id="IPR008145">
    <property type="entry name" value="GK/Ca_channel_bsu"/>
</dbReference>
<evidence type="ECO:0000256" key="1">
    <source>
        <dbReference type="ARBA" id="ARBA00005790"/>
    </source>
</evidence>
<dbReference type="InterPro" id="IPR020590">
    <property type="entry name" value="Guanylate_kinase_CS"/>
</dbReference>
<dbReference type="SUPFAM" id="SSF52540">
    <property type="entry name" value="P-loop containing nucleoside triphosphate hydrolases"/>
    <property type="match status" value="1"/>
</dbReference>
<dbReference type="Pfam" id="PF00625">
    <property type="entry name" value="Guanylate_kin"/>
    <property type="match status" value="1"/>
</dbReference>
<dbReference type="Proteomes" id="UP001314263">
    <property type="component" value="Unassembled WGS sequence"/>
</dbReference>
<dbReference type="GO" id="GO:0005524">
    <property type="term" value="F:ATP binding"/>
    <property type="evidence" value="ECO:0007669"/>
    <property type="project" value="UniProtKB-KW"/>
</dbReference>
<dbReference type="PROSITE" id="PS50052">
    <property type="entry name" value="GUANYLATE_KINASE_2"/>
    <property type="match status" value="1"/>
</dbReference>
<evidence type="ECO:0000256" key="3">
    <source>
        <dbReference type="ARBA" id="ARBA00022679"/>
    </source>
</evidence>
<dbReference type="AlphaFoldDB" id="A0AAV1IEL3"/>
<dbReference type="EC" id="2.7.4.8" evidence="2"/>
<evidence type="ECO:0000256" key="6">
    <source>
        <dbReference type="ARBA" id="ARBA00022840"/>
    </source>
</evidence>
<proteinExistence type="inferred from homology"/>
<dbReference type="NCBIfam" id="TIGR03263">
    <property type="entry name" value="guanyl_kin"/>
    <property type="match status" value="1"/>
</dbReference>
<keyword evidence="3" id="KW-0808">Transferase</keyword>
<comment type="caution">
    <text evidence="9">The sequence shown here is derived from an EMBL/GenBank/DDBJ whole genome shotgun (WGS) entry which is preliminary data.</text>
</comment>
<dbReference type="InterPro" id="IPR008144">
    <property type="entry name" value="Guanylate_kin-like_dom"/>
</dbReference>
<evidence type="ECO:0000313" key="9">
    <source>
        <dbReference type="EMBL" id="CAK0785642.1"/>
    </source>
</evidence>
<keyword evidence="10" id="KW-1185">Reference proteome</keyword>
<dbReference type="InterPro" id="IPR027417">
    <property type="entry name" value="P-loop_NTPase"/>
</dbReference>
<dbReference type="GO" id="GO:0005829">
    <property type="term" value="C:cytosol"/>
    <property type="evidence" value="ECO:0007669"/>
    <property type="project" value="TreeGrafter"/>
</dbReference>
<dbReference type="FunFam" id="3.30.63.10:FF:000002">
    <property type="entry name" value="Guanylate kinase 1"/>
    <property type="match status" value="1"/>
</dbReference>
<comment type="similarity">
    <text evidence="1">Belongs to the guanylate kinase family.</text>
</comment>
<dbReference type="SMART" id="SM00072">
    <property type="entry name" value="GuKc"/>
    <property type="match status" value="1"/>
</dbReference>
<gene>
    <name evidence="9" type="ORF">CVIRNUC_008853</name>
</gene>
<dbReference type="PANTHER" id="PTHR23117">
    <property type="entry name" value="GUANYLATE KINASE-RELATED"/>
    <property type="match status" value="1"/>
</dbReference>
<feature type="region of interest" description="Disordered" evidence="7">
    <location>
        <begin position="20"/>
        <end position="47"/>
    </location>
</feature>
<evidence type="ECO:0000256" key="7">
    <source>
        <dbReference type="SAM" id="MobiDB-lite"/>
    </source>
</evidence>
<evidence type="ECO:0000313" key="10">
    <source>
        <dbReference type="Proteomes" id="UP001314263"/>
    </source>
</evidence>
<name>A0AAV1IEL3_9CHLO</name>
<dbReference type="PANTHER" id="PTHR23117:SF13">
    <property type="entry name" value="GUANYLATE KINASE"/>
    <property type="match status" value="1"/>
</dbReference>
<evidence type="ECO:0000259" key="8">
    <source>
        <dbReference type="PROSITE" id="PS50052"/>
    </source>
</evidence>
<reference evidence="9 10" key="1">
    <citation type="submission" date="2023-10" db="EMBL/GenBank/DDBJ databases">
        <authorList>
            <person name="Maclean D."/>
            <person name="Macfadyen A."/>
        </authorList>
    </citation>
    <scope>NUCLEOTIDE SEQUENCE [LARGE SCALE GENOMIC DNA]</scope>
</reference>
<keyword evidence="5" id="KW-0418">Kinase</keyword>
<feature type="domain" description="Guanylate kinase-like" evidence="8">
    <location>
        <begin position="93"/>
        <end position="273"/>
    </location>
</feature>
<accession>A0AAV1IEL3</accession>
<dbReference type="Gene3D" id="3.40.50.300">
    <property type="entry name" value="P-loop containing nucleotide triphosphate hydrolases"/>
    <property type="match status" value="1"/>
</dbReference>
<evidence type="ECO:0000256" key="2">
    <source>
        <dbReference type="ARBA" id="ARBA00012961"/>
    </source>
</evidence>